<gene>
    <name evidence="3" type="ORF">SAMN06295879_1844</name>
</gene>
<evidence type="ECO:0000313" key="3">
    <source>
        <dbReference type="EMBL" id="SKA93910.1"/>
    </source>
</evidence>
<feature type="domain" description="Alpha/beta hydrolase fold-3" evidence="2">
    <location>
        <begin position="94"/>
        <end position="300"/>
    </location>
</feature>
<sequence length="336" mass="35669">MTHRRTRAHLGTAAIVIGAVAAAAIFAWKLSPWPSALLVRYVFEKDGARVLKALQAHAPGGIDRATGIRYRPHDPYALLDVYHPSGASAGLPTVVWTHGGAWISGGRANAAPYFELLAAAGFTVVSVDYSRGPASRYPAAVHQLNDAHAYLVAHADELHIDPDRIVLAGDSAGAQLSSQLATAITDPAYAAELGIRPGLAAHQLRGVILHCGIYHLEGLLTATGIVGWGNRTALHAYVGGTRFASSPSLEQMSMMNRATAAFPPTFISGGNGDPLTDAQSKPFADRLESLGVDVTRLFWPTDLTPPLPHEYQFDLDRPEGLAALNLAVDFVRGHTG</sequence>
<reference evidence="4" key="1">
    <citation type="submission" date="2017-02" db="EMBL/GenBank/DDBJ databases">
        <authorList>
            <person name="Varghese N."/>
            <person name="Submissions S."/>
        </authorList>
    </citation>
    <scope>NUCLEOTIDE SEQUENCE [LARGE SCALE GENOMIC DNA]</scope>
    <source>
        <strain evidence="4">VKM Ac-2052</strain>
    </source>
</reference>
<accession>A0A1T4XWL8</accession>
<dbReference type="SUPFAM" id="SSF53474">
    <property type="entry name" value="alpha/beta-Hydrolases"/>
    <property type="match status" value="1"/>
</dbReference>
<dbReference type="PANTHER" id="PTHR48081">
    <property type="entry name" value="AB HYDROLASE SUPERFAMILY PROTEIN C4A8.06C"/>
    <property type="match status" value="1"/>
</dbReference>
<dbReference type="AlphaFoldDB" id="A0A1T4XWL8"/>
<dbReference type="InterPro" id="IPR029058">
    <property type="entry name" value="AB_hydrolase_fold"/>
</dbReference>
<dbReference type="InterPro" id="IPR050300">
    <property type="entry name" value="GDXG_lipolytic_enzyme"/>
</dbReference>
<evidence type="ECO:0000259" key="2">
    <source>
        <dbReference type="Pfam" id="PF07859"/>
    </source>
</evidence>
<evidence type="ECO:0000256" key="1">
    <source>
        <dbReference type="ARBA" id="ARBA00022801"/>
    </source>
</evidence>
<protein>
    <submittedName>
        <fullName evidence="3">Acetyl esterase/lipase</fullName>
    </submittedName>
</protein>
<organism evidence="3 4">
    <name type="scientific">Agreia bicolorata</name>
    <dbReference type="NCBI Taxonomy" id="110935"/>
    <lineage>
        <taxon>Bacteria</taxon>
        <taxon>Bacillati</taxon>
        <taxon>Actinomycetota</taxon>
        <taxon>Actinomycetes</taxon>
        <taxon>Micrococcales</taxon>
        <taxon>Microbacteriaceae</taxon>
        <taxon>Agreia</taxon>
    </lineage>
</organism>
<dbReference type="GO" id="GO:0016787">
    <property type="term" value="F:hydrolase activity"/>
    <property type="evidence" value="ECO:0007669"/>
    <property type="project" value="UniProtKB-KW"/>
</dbReference>
<name>A0A1T4XWL8_9MICO</name>
<keyword evidence="1" id="KW-0378">Hydrolase</keyword>
<dbReference type="Proteomes" id="UP000189735">
    <property type="component" value="Unassembled WGS sequence"/>
</dbReference>
<dbReference type="Pfam" id="PF07859">
    <property type="entry name" value="Abhydrolase_3"/>
    <property type="match status" value="1"/>
</dbReference>
<dbReference type="EMBL" id="FUYG01000004">
    <property type="protein sequence ID" value="SKA93910.1"/>
    <property type="molecule type" value="Genomic_DNA"/>
</dbReference>
<dbReference type="RefSeq" id="WP_078714153.1">
    <property type="nucleotide sequence ID" value="NZ_FUYG01000004.1"/>
</dbReference>
<dbReference type="Gene3D" id="3.40.50.1820">
    <property type="entry name" value="alpha/beta hydrolase"/>
    <property type="match status" value="1"/>
</dbReference>
<proteinExistence type="predicted"/>
<evidence type="ECO:0000313" key="4">
    <source>
        <dbReference type="Proteomes" id="UP000189735"/>
    </source>
</evidence>
<dbReference type="InterPro" id="IPR013094">
    <property type="entry name" value="AB_hydrolase_3"/>
</dbReference>